<reference evidence="7 8" key="1">
    <citation type="submission" date="2017-06" db="EMBL/GenBank/DDBJ databases">
        <authorList>
            <person name="Kim H.J."/>
            <person name="Triplett B.A."/>
        </authorList>
    </citation>
    <scope>NUCLEOTIDE SEQUENCE [LARGE SCALE GENOMIC DNA]</scope>
    <source>
        <strain evidence="7 8">DSM 11445</strain>
    </source>
</reference>
<dbReference type="AlphaFoldDB" id="A0A239EVH0"/>
<sequence length="784" mass="84124">MPLRWITALFIALGLGSGAQAQGLPDCGFGFEIDRQSSAFQSMLVDGEQKRGFWLSINRAPSDVKQVARHIGRLQVCLMTPDGQPRTLTRGGQTFTLDSPFLSNCTAALLPDNRLLTNAHCFCDPDLVRAGFTVVREARINFNYTSSDDTGAVLTYLVAPREVALDKDLDALLLQILGADANTDLGGHIPMKMMTRTEPNQELRMIHHPGADPQQYSTGTCQVHRRQSEIPDTRSPFRHSCESTGGSSGSLLLDARTLAVVALHNQGGLKPTGDSFNGGHKIALINQAFNLGFQELAPTGGDNRDGDADRALSDALLTAELTARVTALRGVISRFAGTEAAEKAQTAATRLETDLAQKDRNALAIARLDRAKSAKDTDTLRAMLQEFDGTALGFQVQLALFEVEAAQRVTESQANAALTAALLLTDPNAKMAALERITREHAAFPAARQATTALQRLRAASPAPKPPTTTPPVKTLLGMITSQQLDQMARKGGTQSDVIHRGHLNCGVSIGILGFSYSDDRGDWQGLDVDLCRAVAAAVLDNPNAVEFVPTTPATQFIALASGEVDLLGGNVSQDDVRGSGMTFLFPGVSVQDGVAMMVPRNLGVSSVKHLDGATVCLRPDTQAELALADYFSANNMFFEPVPTDTFDDSLQKYLSLGCDVLLGNRSDLASIRATETRPDDHRILPELLSSRPLGPVVRADDRNWADIVGGVLDAAKLAAKLNLSQDDLRFGAPASGVHPDLLGGTNLNLPDDFLLRVVRAVGNLEEMFKRNFDEDASVFLSPG</sequence>
<dbReference type="Proteomes" id="UP000198440">
    <property type="component" value="Unassembled WGS sequence"/>
</dbReference>
<organism evidence="7 8">
    <name type="scientific">Antarctobacter heliothermus</name>
    <dbReference type="NCBI Taxonomy" id="74033"/>
    <lineage>
        <taxon>Bacteria</taxon>
        <taxon>Pseudomonadati</taxon>
        <taxon>Pseudomonadota</taxon>
        <taxon>Alphaproteobacteria</taxon>
        <taxon>Rhodobacterales</taxon>
        <taxon>Roseobacteraceae</taxon>
        <taxon>Antarctobacter</taxon>
    </lineage>
</organism>
<dbReference type="InterPro" id="IPR009003">
    <property type="entry name" value="Peptidase_S1_PA"/>
</dbReference>
<dbReference type="GO" id="GO:0006865">
    <property type="term" value="P:amino acid transport"/>
    <property type="evidence" value="ECO:0007669"/>
    <property type="project" value="TreeGrafter"/>
</dbReference>
<evidence type="ECO:0000256" key="3">
    <source>
        <dbReference type="ARBA" id="ARBA00022729"/>
    </source>
</evidence>
<keyword evidence="3 5" id="KW-0732">Signal</keyword>
<dbReference type="Pfam" id="PF13365">
    <property type="entry name" value="Trypsin_2"/>
    <property type="match status" value="1"/>
</dbReference>
<dbReference type="Gene3D" id="3.40.190.10">
    <property type="entry name" value="Periplasmic binding protein-like II"/>
    <property type="match status" value="2"/>
</dbReference>
<dbReference type="InterPro" id="IPR051455">
    <property type="entry name" value="Bact_solute-bind_prot3"/>
</dbReference>
<dbReference type="SUPFAM" id="SSF53850">
    <property type="entry name" value="Periplasmic binding protein-like II"/>
    <property type="match status" value="1"/>
</dbReference>
<evidence type="ECO:0000259" key="6">
    <source>
        <dbReference type="SMART" id="SM00062"/>
    </source>
</evidence>
<dbReference type="PANTHER" id="PTHR30085:SF7">
    <property type="entry name" value="AMINO-ACID ABC TRANSPORTER-BINDING PROTEIN YHDW-RELATED"/>
    <property type="match status" value="1"/>
</dbReference>
<feature type="chain" id="PRO_5012760213" evidence="5">
    <location>
        <begin position="22"/>
        <end position="784"/>
    </location>
</feature>
<dbReference type="SUPFAM" id="SSF50494">
    <property type="entry name" value="Trypsin-like serine proteases"/>
    <property type="match status" value="1"/>
</dbReference>
<dbReference type="Gene3D" id="2.40.10.10">
    <property type="entry name" value="Trypsin-like serine proteases"/>
    <property type="match status" value="2"/>
</dbReference>
<evidence type="ECO:0000256" key="4">
    <source>
        <dbReference type="SAM" id="MobiDB-lite"/>
    </source>
</evidence>
<accession>A0A239EVH0</accession>
<evidence type="ECO:0000256" key="5">
    <source>
        <dbReference type="SAM" id="SignalP"/>
    </source>
</evidence>
<keyword evidence="2" id="KW-0813">Transport</keyword>
<protein>
    <submittedName>
        <fullName evidence="7">ABC-type amino acid transport substrate-binding protein</fullName>
    </submittedName>
</protein>
<dbReference type="InterPro" id="IPR043504">
    <property type="entry name" value="Peptidase_S1_PA_chymotrypsin"/>
</dbReference>
<dbReference type="Pfam" id="PF00497">
    <property type="entry name" value="SBP_bac_3"/>
    <property type="match status" value="1"/>
</dbReference>
<evidence type="ECO:0000313" key="8">
    <source>
        <dbReference type="Proteomes" id="UP000198440"/>
    </source>
</evidence>
<dbReference type="InterPro" id="IPR018313">
    <property type="entry name" value="SBP_3_CS"/>
</dbReference>
<evidence type="ECO:0000313" key="7">
    <source>
        <dbReference type="EMBL" id="SNS48587.1"/>
    </source>
</evidence>
<evidence type="ECO:0000256" key="1">
    <source>
        <dbReference type="ARBA" id="ARBA00010333"/>
    </source>
</evidence>
<dbReference type="PANTHER" id="PTHR30085">
    <property type="entry name" value="AMINO ACID ABC TRANSPORTER PERMEASE"/>
    <property type="match status" value="1"/>
</dbReference>
<dbReference type="RefSeq" id="WP_170941037.1">
    <property type="nucleotide sequence ID" value="NZ_FZON01000017.1"/>
</dbReference>
<dbReference type="EMBL" id="FZON01000017">
    <property type="protein sequence ID" value="SNS48587.1"/>
    <property type="molecule type" value="Genomic_DNA"/>
</dbReference>
<name>A0A239EVH0_9RHOB</name>
<dbReference type="PROSITE" id="PS01039">
    <property type="entry name" value="SBP_BACTERIAL_3"/>
    <property type="match status" value="1"/>
</dbReference>
<feature type="region of interest" description="Disordered" evidence="4">
    <location>
        <begin position="227"/>
        <end position="247"/>
    </location>
</feature>
<feature type="domain" description="Solute-binding protein family 3/N-terminal" evidence="6">
    <location>
        <begin position="503"/>
        <end position="727"/>
    </location>
</feature>
<evidence type="ECO:0000256" key="2">
    <source>
        <dbReference type="ARBA" id="ARBA00022448"/>
    </source>
</evidence>
<proteinExistence type="inferred from homology"/>
<dbReference type="SMART" id="SM00062">
    <property type="entry name" value="PBPb"/>
    <property type="match status" value="1"/>
</dbReference>
<dbReference type="InterPro" id="IPR001638">
    <property type="entry name" value="Solute-binding_3/MltF_N"/>
</dbReference>
<gene>
    <name evidence="7" type="ORF">SAMN04488078_101710</name>
</gene>
<comment type="similarity">
    <text evidence="1">Belongs to the bacterial solute-binding protein 3 family.</text>
</comment>
<feature type="signal peptide" evidence="5">
    <location>
        <begin position="1"/>
        <end position="21"/>
    </location>
</feature>